<evidence type="ECO:0000256" key="6">
    <source>
        <dbReference type="PROSITE-ProRule" id="PRU10007"/>
    </source>
</evidence>
<gene>
    <name evidence="9" type="ORF">AKL17_3304</name>
</gene>
<keyword evidence="10" id="KW-1185">Reference proteome</keyword>
<dbReference type="STRING" id="1335048.AKL17_3304"/>
<dbReference type="Gene3D" id="3.40.605.10">
    <property type="entry name" value="Aldehyde Dehydrogenase, Chain A, domain 1"/>
    <property type="match status" value="1"/>
</dbReference>
<dbReference type="GO" id="GO:0006081">
    <property type="term" value="P:aldehyde metabolic process"/>
    <property type="evidence" value="ECO:0007669"/>
    <property type="project" value="InterPro"/>
</dbReference>
<feature type="domain" description="Aldehyde dehydrogenase" evidence="8">
    <location>
        <begin position="34"/>
        <end position="457"/>
    </location>
</feature>
<accession>A0A159Z5K3</accession>
<evidence type="ECO:0000256" key="2">
    <source>
        <dbReference type="ARBA" id="ARBA00023002"/>
    </source>
</evidence>
<dbReference type="KEGG" id="daa:AKL17_3304"/>
<dbReference type="Gene3D" id="3.40.309.10">
    <property type="entry name" value="Aldehyde Dehydrogenase, Chain A, domain 2"/>
    <property type="match status" value="1"/>
</dbReference>
<proteinExistence type="inferred from homology"/>
<dbReference type="PATRIC" id="fig|1335048.3.peg.3432"/>
<dbReference type="GO" id="GO:0005737">
    <property type="term" value="C:cytoplasm"/>
    <property type="evidence" value="ECO:0007669"/>
    <property type="project" value="TreeGrafter"/>
</dbReference>
<dbReference type="PANTHER" id="PTHR43570">
    <property type="entry name" value="ALDEHYDE DEHYDROGENASE"/>
    <property type="match status" value="1"/>
</dbReference>
<feature type="active site" evidence="5">
    <location>
        <position position="273"/>
    </location>
</feature>
<dbReference type="InterPro" id="IPR016162">
    <property type="entry name" value="Ald_DH_N"/>
</dbReference>
<evidence type="ECO:0000256" key="5">
    <source>
        <dbReference type="PIRSR" id="PIRSR036492-1"/>
    </source>
</evidence>
<dbReference type="InterPro" id="IPR029510">
    <property type="entry name" value="Ald_DH_CS_GLU"/>
</dbReference>
<evidence type="ECO:0000256" key="3">
    <source>
        <dbReference type="ARBA" id="ARBA00023027"/>
    </source>
</evidence>
<dbReference type="Pfam" id="PF00171">
    <property type="entry name" value="Aldedh"/>
    <property type="match status" value="1"/>
</dbReference>
<keyword evidence="3" id="KW-0520">NAD</keyword>
<dbReference type="PANTHER" id="PTHR43570:SF20">
    <property type="entry name" value="ALDEHYDE DEHYDROGENASE ALDX-RELATED"/>
    <property type="match status" value="1"/>
</dbReference>
<comment type="similarity">
    <text evidence="1 4 7">Belongs to the aldehyde dehydrogenase family.</text>
</comment>
<protein>
    <recommendedName>
        <fullName evidence="4">Aldehyde dehydrogenase</fullName>
    </recommendedName>
</protein>
<keyword evidence="2 4" id="KW-0560">Oxidoreductase</keyword>
<dbReference type="InterPro" id="IPR016163">
    <property type="entry name" value="Ald_DH_C"/>
</dbReference>
<dbReference type="GO" id="GO:0004029">
    <property type="term" value="F:aldehyde dehydrogenase (NAD+) activity"/>
    <property type="evidence" value="ECO:0007669"/>
    <property type="project" value="TreeGrafter"/>
</dbReference>
<evidence type="ECO:0000256" key="1">
    <source>
        <dbReference type="ARBA" id="ARBA00009986"/>
    </source>
</evidence>
<dbReference type="FunFam" id="3.40.605.10:FF:000004">
    <property type="entry name" value="Aldehyde dehydrogenase"/>
    <property type="match status" value="1"/>
</dbReference>
<dbReference type="EMBL" id="CP012661">
    <property type="protein sequence ID" value="AMY70536.1"/>
    <property type="molecule type" value="Genomic_DNA"/>
</dbReference>
<evidence type="ECO:0000256" key="4">
    <source>
        <dbReference type="PIRNR" id="PIRNR036492"/>
    </source>
</evidence>
<feature type="active site" evidence="5 6">
    <location>
        <position position="239"/>
    </location>
</feature>
<dbReference type="InterPro" id="IPR016161">
    <property type="entry name" value="Ald_DH/histidinol_DH"/>
</dbReference>
<dbReference type="PIRSF" id="PIRSF036492">
    <property type="entry name" value="ALDH"/>
    <property type="match status" value="1"/>
</dbReference>
<evidence type="ECO:0000259" key="8">
    <source>
        <dbReference type="Pfam" id="PF00171"/>
    </source>
</evidence>
<dbReference type="InterPro" id="IPR015590">
    <property type="entry name" value="Aldehyde_DH_dom"/>
</dbReference>
<dbReference type="InterPro" id="IPR012394">
    <property type="entry name" value="Aldehyde_DH_NAD(P)"/>
</dbReference>
<dbReference type="SUPFAM" id="SSF53720">
    <property type="entry name" value="ALDH-like"/>
    <property type="match status" value="1"/>
</dbReference>
<evidence type="ECO:0000313" key="10">
    <source>
        <dbReference type="Proteomes" id="UP000076128"/>
    </source>
</evidence>
<dbReference type="PROSITE" id="PS00687">
    <property type="entry name" value="ALDEHYDE_DEHYDR_GLU"/>
    <property type="match status" value="1"/>
</dbReference>
<sequence>MIVGAGDSDAVMKRWPGGSTMIDRPESISQRAETAFVAQAVGAPARRTGFGLIERRMALDRLAEAIRRHETALVAALAADFGKPEAEVILTEILPVMQELRHARRNLRRWMRPRRAWPTLATLGTSARIRPEARGVCLIIAPWNYPFSLCLGPLVSALAAGNSAILKPSEMTPATSALIAGLIGEAFAPDLVTVVEGGVEVSEALLALPFDHIFFTGSPAVGKVVMAAAAKTLASVTLELGGKSPTIVGPDADLAQAARWISFGKFANAGQTCIAPDHVFVHRAVKDAFLAALRARIGKSYGEAASSPHLAQIVNDRHAERLSGLLGDALAKGAQLTLGGEAQGRRMAPTLIEALTPEMRISSEEIFGPILPVIPYDDIGEVIARINAGPKPLALYVFDKDRAGTAQIIAATSSGSVGVNLTVAQFTHTGLPFGGVNHSGIGAAHGEYGFRAFSHERAILTNRGSALPLIFPPYTARVKRLIGLVKRLLG</sequence>
<name>A0A159Z5K3_9RHOB</name>
<dbReference type="Proteomes" id="UP000076128">
    <property type="component" value="Chromosome"/>
</dbReference>
<dbReference type="PROSITE" id="PS00070">
    <property type="entry name" value="ALDEHYDE_DEHYDR_CYS"/>
    <property type="match status" value="1"/>
</dbReference>
<organism evidence="9 10">
    <name type="scientific">Frigidibacter mobilis</name>
    <dbReference type="NCBI Taxonomy" id="1335048"/>
    <lineage>
        <taxon>Bacteria</taxon>
        <taxon>Pseudomonadati</taxon>
        <taxon>Pseudomonadota</taxon>
        <taxon>Alphaproteobacteria</taxon>
        <taxon>Rhodobacterales</taxon>
        <taxon>Paracoccaceae</taxon>
        <taxon>Frigidibacter</taxon>
    </lineage>
</organism>
<evidence type="ECO:0000313" key="9">
    <source>
        <dbReference type="EMBL" id="AMY70536.1"/>
    </source>
</evidence>
<reference evidence="9 10" key="1">
    <citation type="submission" date="2015-09" db="EMBL/GenBank/DDBJ databases">
        <title>Complete genome sequence of Defluviimonas alba cai42t isolated from an oilfield in Xinjiang.</title>
        <authorList>
            <person name="Geng S."/>
            <person name="Pan X."/>
            <person name="Wu X."/>
        </authorList>
    </citation>
    <scope>NUCLEOTIDE SEQUENCE [LARGE SCALE GENOMIC DNA]</scope>
    <source>
        <strain evidence="10">cai42</strain>
    </source>
</reference>
<evidence type="ECO:0000256" key="7">
    <source>
        <dbReference type="RuleBase" id="RU003345"/>
    </source>
</evidence>
<dbReference type="InterPro" id="IPR016160">
    <property type="entry name" value="Ald_DH_CS_CYS"/>
</dbReference>
<dbReference type="AlphaFoldDB" id="A0A159Z5K3"/>